<feature type="chain" id="PRO_5047419057" evidence="1">
    <location>
        <begin position="22"/>
        <end position="463"/>
    </location>
</feature>
<evidence type="ECO:0000313" key="3">
    <source>
        <dbReference type="Proteomes" id="UP001553161"/>
    </source>
</evidence>
<gene>
    <name evidence="2" type="ORF">AB0T83_02020</name>
</gene>
<keyword evidence="1" id="KW-0732">Signal</keyword>
<protein>
    <submittedName>
        <fullName evidence="2">DUF2927 domain-containing protein</fullName>
    </submittedName>
</protein>
<accession>A0ABV3L3A8</accession>
<dbReference type="RefSeq" id="WP_366191112.1">
    <property type="nucleotide sequence ID" value="NZ_JBFBVU010000002.1"/>
</dbReference>
<evidence type="ECO:0000256" key="1">
    <source>
        <dbReference type="SAM" id="SignalP"/>
    </source>
</evidence>
<dbReference type="PROSITE" id="PS51257">
    <property type="entry name" value="PROKAR_LIPOPROTEIN"/>
    <property type="match status" value="1"/>
</dbReference>
<keyword evidence="3" id="KW-1185">Reference proteome</keyword>
<dbReference type="Pfam" id="PF11150">
    <property type="entry name" value="DUF2927"/>
    <property type="match status" value="1"/>
</dbReference>
<dbReference type="Proteomes" id="UP001553161">
    <property type="component" value="Unassembled WGS sequence"/>
</dbReference>
<dbReference type="InterPro" id="IPR021323">
    <property type="entry name" value="DUF2927"/>
</dbReference>
<sequence length="463" mass="50148">MIRHARLLAALAVALLLSACAQPFDTPPAQPSPEMIAATRALPPMKTFGAAHPEPPRRSNTELARDFIDLTMKLENGESLPVFTRFSEPVTIALTGDVTPIFRTELSRLVTRIRREAGVDLRQVKAPDTAAIVIEAIARADLQSEVPAAACFVLPRHITWAEFSSRRRISGLNWSGLTERTAATIFIPADVSPQEIRDCLHEETAQALGPVNDLYRLEDSIFNDDNMHSVLTGFDMLILKATYDPALRNGMTAGELAAVLPGVFNRINPAGRRYATRPYEPSTKSWLRAIDGALTPDRSMGARRNSATRALELALDAGWDDTRLGLSFLTSGRLAAGGNGPQALEDFFQAGYVYQQRDATAIHGANVGIQISAFALATGEMDTVLRLADKHIPAAEQAENAALLADFLLVKAAALDALGRTGEASATRRDGYGWARYGLRSDADVLRRAAEIDALVPRALEGT</sequence>
<evidence type="ECO:0000313" key="2">
    <source>
        <dbReference type="EMBL" id="MEV8465557.1"/>
    </source>
</evidence>
<feature type="signal peptide" evidence="1">
    <location>
        <begin position="1"/>
        <end position="21"/>
    </location>
</feature>
<organism evidence="2 3">
    <name type="scientific">Meridianimarinicoccus marinus</name>
    <dbReference type="NCBI Taxonomy" id="3231483"/>
    <lineage>
        <taxon>Bacteria</taxon>
        <taxon>Pseudomonadati</taxon>
        <taxon>Pseudomonadota</taxon>
        <taxon>Alphaproteobacteria</taxon>
        <taxon>Rhodobacterales</taxon>
        <taxon>Paracoccaceae</taxon>
        <taxon>Meridianimarinicoccus</taxon>
    </lineage>
</organism>
<comment type="caution">
    <text evidence="2">The sequence shown here is derived from an EMBL/GenBank/DDBJ whole genome shotgun (WGS) entry which is preliminary data.</text>
</comment>
<proteinExistence type="predicted"/>
<dbReference type="EMBL" id="JBFBVU010000002">
    <property type="protein sequence ID" value="MEV8465557.1"/>
    <property type="molecule type" value="Genomic_DNA"/>
</dbReference>
<reference evidence="2 3" key="1">
    <citation type="submission" date="2024-07" db="EMBL/GenBank/DDBJ databases">
        <authorList>
            <person name="Kang M."/>
        </authorList>
    </citation>
    <scope>NUCLEOTIDE SEQUENCE [LARGE SCALE GENOMIC DNA]</scope>
    <source>
        <strain evidence="2 3">DFM31</strain>
    </source>
</reference>
<name>A0ABV3L3A8_9RHOB</name>